<sequence>MECFLEEAEKKQEEDVGVRNWVSEIREAVYEAEDIIDMFIVNAESLRPSYFQKLTKRHQVGKKIEAIRLNLQDISNRREALQITNTREGTSSSDQMLQVRRCNLANQAEEHVVGLTMVADKLVKQLTVGDQRCRVISLVGMGGIGKTTLAKTVYKNEEIAKHFPDCCAWVYVSQPCRPKDVYMQIIKQVSTSTQEEVERMQKWEERALGDFLYEHLTNKRYLIVLDDVWSCDDWYCLAKVSHRNRHGSVFPDSCNGSRLLLTTRDANVASVADAHTTPFEMQLLSKPQSWDLFYREAFGVAKDKSYPPDLMELGEKIVEKCQGLPLAIVILAGLLKNTPYTEWKKAHDDVSAYLSDKDHVGVMEMLNLSYISLPHYLKPCFLYLSLFPENYVISKRKLLLLWIAEGFVLGQNQQSMKGMAENSLDELIHRNLIQVVRKSVNARVMECRVHYYVRDLAIRKAKEQNFIGTNADPLSASTSSSLSSYKSRRQSIYSDFERYAAIEHSTPYLRSLLFFNLGHGTSRTLQLEFIGKCFKVLRVLDLEGLEIKSLPSIVGKLIHLRYLGLRLMGVKMLPSSIGNLRSLQTLDVKNLKRVPNVIWKMINLRYVYIEGQEDDVPLKIDTLQNLRILSGISFKQWSQNDSSKLTCLEKLKLEARCDIERDEFSNSIARLLNLTSLYLKASEESIIPAGLIMNSWLKLSKLEIKGRMLLSEAGQFPPNLIQLTLEASKLNYDVVPILGKLPKLLNLRLRAESYLGEEMHVSASWFVRLKVLQIDELTGLTRLNIDEGALPWLKQLQAYYGTKILGINNLLNLVDSRVLIERDHLLVPIQMPYPNSPIHFPWDCAWIRGRNGTSGLRFYREEGWLPSSAALRVFTTFLSGSNTLTRPPDKAHSSRPHGEAHNSRSTWGTYSTRRDYPIIRMVAAIFLAILRMGDLLIQKAVFLKGMQCFPQEAMQGNTTKEIKDDGCRSLLPLNLRRHPAVVLGFRTCSRRRLGVSHCTDHCSLHHRCEYCSDFIFEGTIEIVQRRSTHSWNPRRHWRPHAPPRAAQRFCDADHALLAPPRAGAWSADVIISTMLALAASASTNLLTSSPRHPVASSVEPLTVDHRLAVDR</sequence>
<dbReference type="SUPFAM" id="SSF52058">
    <property type="entry name" value="L domain-like"/>
    <property type="match status" value="1"/>
</dbReference>
<evidence type="ECO:0000256" key="2">
    <source>
        <dbReference type="ARBA" id="ARBA00022741"/>
    </source>
</evidence>
<evidence type="ECO:0000259" key="5">
    <source>
        <dbReference type="Pfam" id="PF00931"/>
    </source>
</evidence>
<dbReference type="Gene3D" id="1.10.8.430">
    <property type="entry name" value="Helical domain of apoptotic protease-activating factors"/>
    <property type="match status" value="1"/>
</dbReference>
<dbReference type="InterPro" id="IPR041118">
    <property type="entry name" value="Rx_N"/>
</dbReference>
<dbReference type="SUPFAM" id="SSF52540">
    <property type="entry name" value="P-loop containing nucleoside triphosphate hydrolases"/>
    <property type="match status" value="1"/>
</dbReference>
<feature type="domain" description="Disease resistance N-terminal" evidence="6">
    <location>
        <begin position="1"/>
        <end position="48"/>
    </location>
</feature>
<dbReference type="InterPro" id="IPR038005">
    <property type="entry name" value="RX-like_CC"/>
</dbReference>
<dbReference type="Gene3D" id="1.10.10.10">
    <property type="entry name" value="Winged helix-like DNA-binding domain superfamily/Winged helix DNA-binding domain"/>
    <property type="match status" value="1"/>
</dbReference>
<evidence type="ECO:0000313" key="9">
    <source>
        <dbReference type="EMBL" id="CAN67241.1"/>
    </source>
</evidence>
<keyword evidence="2" id="KW-0547">Nucleotide-binding</keyword>
<dbReference type="PRINTS" id="PR00364">
    <property type="entry name" value="DISEASERSIST"/>
</dbReference>
<dbReference type="EMBL" id="AM438606">
    <property type="protein sequence ID" value="CAN67241.1"/>
    <property type="molecule type" value="Genomic_DNA"/>
</dbReference>
<dbReference type="GO" id="GO:0043531">
    <property type="term" value="F:ADP binding"/>
    <property type="evidence" value="ECO:0007669"/>
    <property type="project" value="InterPro"/>
</dbReference>
<dbReference type="Pfam" id="PF23559">
    <property type="entry name" value="WHD_DRP"/>
    <property type="match status" value="1"/>
</dbReference>
<dbReference type="AlphaFoldDB" id="A5AWW5"/>
<dbReference type="InterPro" id="IPR058922">
    <property type="entry name" value="WHD_DRP"/>
</dbReference>
<dbReference type="FunFam" id="3.40.50.300:FF:001091">
    <property type="entry name" value="Probable disease resistance protein At1g61300"/>
    <property type="match status" value="1"/>
</dbReference>
<dbReference type="CDD" id="cd14798">
    <property type="entry name" value="RX-CC_like"/>
    <property type="match status" value="1"/>
</dbReference>
<dbReference type="InterPro" id="IPR036388">
    <property type="entry name" value="WH-like_DNA-bd_sf"/>
</dbReference>
<gene>
    <name evidence="9" type="ORF">VITISV_037461</name>
</gene>
<dbReference type="InterPro" id="IPR042197">
    <property type="entry name" value="Apaf_helical"/>
</dbReference>
<accession>A5AWW5</accession>
<dbReference type="GO" id="GO:0006952">
    <property type="term" value="P:defense response"/>
    <property type="evidence" value="ECO:0007669"/>
    <property type="project" value="UniProtKB-KW"/>
</dbReference>
<name>A5AWW5_VITVI</name>
<dbReference type="InterPro" id="IPR002182">
    <property type="entry name" value="NB-ARC"/>
</dbReference>
<dbReference type="InterPro" id="IPR027417">
    <property type="entry name" value="P-loop_NTPase"/>
</dbReference>
<feature type="domain" description="Disease resistance protein winged helix" evidence="7">
    <location>
        <begin position="386"/>
        <end position="457"/>
    </location>
</feature>
<dbReference type="Pfam" id="PF18052">
    <property type="entry name" value="Rx_N"/>
    <property type="match status" value="1"/>
</dbReference>
<dbReference type="GO" id="GO:0051707">
    <property type="term" value="P:response to other organism"/>
    <property type="evidence" value="ECO:0007669"/>
    <property type="project" value="UniProtKB-ARBA"/>
</dbReference>
<evidence type="ECO:0000259" key="8">
    <source>
        <dbReference type="Pfam" id="PF23598"/>
    </source>
</evidence>
<dbReference type="Pfam" id="PF23598">
    <property type="entry name" value="LRR_14"/>
    <property type="match status" value="1"/>
</dbReference>
<protein>
    <submittedName>
        <fullName evidence="9">Uncharacterized protein</fullName>
    </submittedName>
</protein>
<dbReference type="InterPro" id="IPR055414">
    <property type="entry name" value="LRR_R13L4/SHOC2-like"/>
</dbReference>
<dbReference type="Pfam" id="PF00931">
    <property type="entry name" value="NB-ARC"/>
    <property type="match status" value="1"/>
</dbReference>
<evidence type="ECO:0000256" key="1">
    <source>
        <dbReference type="ARBA" id="ARBA00022737"/>
    </source>
</evidence>
<keyword evidence="3" id="KW-0611">Plant defense</keyword>
<dbReference type="Gene3D" id="1.20.5.4130">
    <property type="match status" value="1"/>
</dbReference>
<dbReference type="InterPro" id="IPR044974">
    <property type="entry name" value="Disease_R_plants"/>
</dbReference>
<evidence type="ECO:0000259" key="6">
    <source>
        <dbReference type="Pfam" id="PF18052"/>
    </source>
</evidence>
<evidence type="ECO:0000256" key="4">
    <source>
        <dbReference type="SAM" id="MobiDB-lite"/>
    </source>
</evidence>
<dbReference type="PANTHER" id="PTHR23155:SF1193">
    <property type="entry name" value="DISEASE RESISTANCE PROTEIN RPP13-RELATED"/>
    <property type="match status" value="1"/>
</dbReference>
<evidence type="ECO:0000256" key="3">
    <source>
        <dbReference type="ARBA" id="ARBA00022821"/>
    </source>
</evidence>
<dbReference type="InterPro" id="IPR032675">
    <property type="entry name" value="LRR_dom_sf"/>
</dbReference>
<feature type="region of interest" description="Disordered" evidence="4">
    <location>
        <begin position="884"/>
        <end position="906"/>
    </location>
</feature>
<dbReference type="Gene3D" id="3.40.50.300">
    <property type="entry name" value="P-loop containing nucleotide triphosphate hydrolases"/>
    <property type="match status" value="1"/>
</dbReference>
<reference evidence="9" key="1">
    <citation type="journal article" date="2007" name="PLoS ONE">
        <title>The first genome sequence of an elite grapevine cultivar (Pinot noir Vitis vinifera L.): coping with a highly heterozygous genome.</title>
        <authorList>
            <person name="Velasco R."/>
            <person name="Zharkikh A."/>
            <person name="Troggio M."/>
            <person name="Cartwright D.A."/>
            <person name="Cestaro A."/>
            <person name="Pruss D."/>
            <person name="Pindo M."/>
            <person name="FitzGerald L.M."/>
            <person name="Vezzulli S."/>
            <person name="Reid J."/>
            <person name="Malacarne G."/>
            <person name="Iliev D."/>
            <person name="Coppola G."/>
            <person name="Wardell B."/>
            <person name="Micheletti D."/>
            <person name="Macalma T."/>
            <person name="Facci M."/>
            <person name="Mitchell J.T."/>
            <person name="Perazzolli M."/>
            <person name="Eldredge G."/>
            <person name="Gatto P."/>
            <person name="Oyzerski R."/>
            <person name="Moretto M."/>
            <person name="Gutin N."/>
            <person name="Stefanini M."/>
            <person name="Chen Y."/>
            <person name="Segala C."/>
            <person name="Davenport C."/>
            <person name="Dematte L."/>
            <person name="Mraz A."/>
            <person name="Battilana J."/>
            <person name="Stormo K."/>
            <person name="Costa F."/>
            <person name="Tao Q."/>
            <person name="Si-Ammour A."/>
            <person name="Harkins T."/>
            <person name="Lackey A."/>
            <person name="Perbost C."/>
            <person name="Taillon B."/>
            <person name="Stella A."/>
            <person name="Solovyev V."/>
            <person name="Fawcett J.A."/>
            <person name="Sterck L."/>
            <person name="Vandepoele K."/>
            <person name="Grando S.M."/>
            <person name="Toppo S."/>
            <person name="Moser C."/>
            <person name="Lanchbury J."/>
            <person name="Bogden R."/>
            <person name="Skolnick M."/>
            <person name="Sgaramella V."/>
            <person name="Bhatnagar S.K."/>
            <person name="Fontana P."/>
            <person name="Gutin A."/>
            <person name="Van de Peer Y."/>
            <person name="Salamini F."/>
            <person name="Viola R."/>
        </authorList>
    </citation>
    <scope>NUCLEOTIDE SEQUENCE</scope>
</reference>
<proteinExistence type="predicted"/>
<evidence type="ECO:0000259" key="7">
    <source>
        <dbReference type="Pfam" id="PF23559"/>
    </source>
</evidence>
<dbReference type="PANTHER" id="PTHR23155">
    <property type="entry name" value="DISEASE RESISTANCE PROTEIN RP"/>
    <property type="match status" value="1"/>
</dbReference>
<organism evidence="9">
    <name type="scientific">Vitis vinifera</name>
    <name type="common">Grape</name>
    <dbReference type="NCBI Taxonomy" id="29760"/>
    <lineage>
        <taxon>Eukaryota</taxon>
        <taxon>Viridiplantae</taxon>
        <taxon>Streptophyta</taxon>
        <taxon>Embryophyta</taxon>
        <taxon>Tracheophyta</taxon>
        <taxon>Spermatophyta</taxon>
        <taxon>Magnoliopsida</taxon>
        <taxon>eudicotyledons</taxon>
        <taxon>Gunneridae</taxon>
        <taxon>Pentapetalae</taxon>
        <taxon>rosids</taxon>
        <taxon>Vitales</taxon>
        <taxon>Vitaceae</taxon>
        <taxon>Viteae</taxon>
        <taxon>Vitis</taxon>
    </lineage>
</organism>
<feature type="domain" description="Disease resistance R13L4/SHOC-2-like LRR" evidence="8">
    <location>
        <begin position="532"/>
        <end position="802"/>
    </location>
</feature>
<feature type="domain" description="NB-ARC" evidence="5">
    <location>
        <begin position="119"/>
        <end position="298"/>
    </location>
</feature>
<dbReference type="FunFam" id="1.10.10.10:FF:000322">
    <property type="entry name" value="Probable disease resistance protein At1g63360"/>
    <property type="match status" value="1"/>
</dbReference>
<keyword evidence="1" id="KW-0677">Repeat</keyword>
<dbReference type="OrthoDB" id="646178at2759"/>
<dbReference type="Gene3D" id="3.80.10.10">
    <property type="entry name" value="Ribonuclease Inhibitor"/>
    <property type="match status" value="1"/>
</dbReference>
<feature type="compositionally biased region" description="Basic and acidic residues" evidence="4">
    <location>
        <begin position="887"/>
        <end position="902"/>
    </location>
</feature>